<evidence type="ECO:0000256" key="1">
    <source>
        <dbReference type="ARBA" id="ARBA00004442"/>
    </source>
</evidence>
<dbReference type="SUPFAM" id="SSF56954">
    <property type="entry name" value="Outer membrane efflux proteins (OEP)"/>
    <property type="match status" value="1"/>
</dbReference>
<dbReference type="InterPro" id="IPR051906">
    <property type="entry name" value="TolC-like"/>
</dbReference>
<gene>
    <name evidence="8" type="ORF">SAMN02745202_01411</name>
</gene>
<evidence type="ECO:0000313" key="9">
    <source>
        <dbReference type="Proteomes" id="UP000190065"/>
    </source>
</evidence>
<dbReference type="GO" id="GO:0009279">
    <property type="term" value="C:cell outer membrane"/>
    <property type="evidence" value="ECO:0007669"/>
    <property type="project" value="UniProtKB-SubCell"/>
</dbReference>
<sequence length="447" mass="49793">MGKKWKLLGLGVALATIPMELSAKTWSLQTCIDYALQNNINMLKTQLNVKNAHENIKESQAALLPSLAFNTSHNVSYTPWPEVGSYMVAGSRVQTSVDKTFYNGSYGVSANLMLWNGNRNRNQIKLNQYAEKQAKLDSATTANALIEQIAQLYVQILYSTEAIKVNQESLATSIKNEERGQEMVNVGKMSKANLAQLTSQRAQDEYAVVQAESALKDYKRQLKQLLQLTNNDPFEVVTPQTTDDMALALIPQLNNVYQQAVAHRPEIKNAELGIESSNLSIKIAKAMRQPTISLNAGANANTTTMSHKAWGTQLKNNFGLGAGVSISVPLFDNRQTTTAVNKARLQQLNYQLELKDKQTALYATIENYWLQANNNQNMFKAAQITAQSAKTSYDLLNEQFSLGLKNIVDLMTGKDNLLKAQQNELQSKYLAILNIKLLQFYQEGTLK</sequence>
<dbReference type="STRING" id="28136.SAMN02745202_01411"/>
<keyword evidence="5" id="KW-0812">Transmembrane</keyword>
<evidence type="ECO:0000256" key="4">
    <source>
        <dbReference type="ARBA" id="ARBA00022452"/>
    </source>
</evidence>
<dbReference type="PANTHER" id="PTHR30026">
    <property type="entry name" value="OUTER MEMBRANE PROTEIN TOLC"/>
    <property type="match status" value="1"/>
</dbReference>
<dbReference type="Gene3D" id="1.20.1600.10">
    <property type="entry name" value="Outer membrane efflux proteins (OEP)"/>
    <property type="match status" value="1"/>
</dbReference>
<dbReference type="Pfam" id="PF02321">
    <property type="entry name" value="OEP"/>
    <property type="match status" value="2"/>
</dbReference>
<proteinExistence type="inferred from homology"/>
<organism evidence="8 9">
    <name type="scientific">Segatella oulorum</name>
    <dbReference type="NCBI Taxonomy" id="28136"/>
    <lineage>
        <taxon>Bacteria</taxon>
        <taxon>Pseudomonadati</taxon>
        <taxon>Bacteroidota</taxon>
        <taxon>Bacteroidia</taxon>
        <taxon>Bacteroidales</taxon>
        <taxon>Prevotellaceae</taxon>
        <taxon>Segatella</taxon>
    </lineage>
</organism>
<keyword evidence="4" id="KW-1134">Transmembrane beta strand</keyword>
<dbReference type="GO" id="GO:1990281">
    <property type="term" value="C:efflux pump complex"/>
    <property type="evidence" value="ECO:0007669"/>
    <property type="project" value="TreeGrafter"/>
</dbReference>
<keyword evidence="3" id="KW-0813">Transport</keyword>
<protein>
    <submittedName>
        <fullName evidence="8">Outer membrane protein</fullName>
    </submittedName>
</protein>
<dbReference type="EMBL" id="FUXK01000014">
    <property type="protein sequence ID" value="SJZ89809.1"/>
    <property type="molecule type" value="Genomic_DNA"/>
</dbReference>
<comment type="similarity">
    <text evidence="2">Belongs to the outer membrane factor (OMF) (TC 1.B.17) family.</text>
</comment>
<evidence type="ECO:0000256" key="5">
    <source>
        <dbReference type="ARBA" id="ARBA00022692"/>
    </source>
</evidence>
<evidence type="ECO:0000256" key="7">
    <source>
        <dbReference type="ARBA" id="ARBA00023237"/>
    </source>
</evidence>
<comment type="subcellular location">
    <subcellularLocation>
        <location evidence="1">Cell outer membrane</location>
    </subcellularLocation>
</comment>
<dbReference type="GO" id="GO:0015562">
    <property type="term" value="F:efflux transmembrane transporter activity"/>
    <property type="evidence" value="ECO:0007669"/>
    <property type="project" value="InterPro"/>
</dbReference>
<dbReference type="Proteomes" id="UP000190065">
    <property type="component" value="Unassembled WGS sequence"/>
</dbReference>
<accession>A0A1T4PEB0</accession>
<name>A0A1T4PEB0_9BACT</name>
<keyword evidence="7" id="KW-0998">Cell outer membrane</keyword>
<dbReference type="AlphaFoldDB" id="A0A1T4PEB0"/>
<dbReference type="eggNOG" id="COG1538">
    <property type="taxonomic scope" value="Bacteria"/>
</dbReference>
<evidence type="ECO:0000256" key="3">
    <source>
        <dbReference type="ARBA" id="ARBA00022448"/>
    </source>
</evidence>
<keyword evidence="6" id="KW-0472">Membrane</keyword>
<evidence type="ECO:0000256" key="2">
    <source>
        <dbReference type="ARBA" id="ARBA00007613"/>
    </source>
</evidence>
<dbReference type="GO" id="GO:0015288">
    <property type="term" value="F:porin activity"/>
    <property type="evidence" value="ECO:0007669"/>
    <property type="project" value="TreeGrafter"/>
</dbReference>
<reference evidence="8 9" key="1">
    <citation type="submission" date="2017-02" db="EMBL/GenBank/DDBJ databases">
        <authorList>
            <person name="Peterson S.W."/>
        </authorList>
    </citation>
    <scope>NUCLEOTIDE SEQUENCE [LARGE SCALE GENOMIC DNA]</scope>
    <source>
        <strain evidence="8 9">ATCC 43324</strain>
    </source>
</reference>
<evidence type="ECO:0000313" key="8">
    <source>
        <dbReference type="EMBL" id="SJZ89809.1"/>
    </source>
</evidence>
<dbReference type="InterPro" id="IPR003423">
    <property type="entry name" value="OMP_efflux"/>
</dbReference>
<dbReference type="PANTHER" id="PTHR30026:SF20">
    <property type="entry name" value="OUTER MEMBRANE PROTEIN TOLC"/>
    <property type="match status" value="1"/>
</dbReference>
<evidence type="ECO:0000256" key="6">
    <source>
        <dbReference type="ARBA" id="ARBA00023136"/>
    </source>
</evidence>